<dbReference type="GO" id="GO:0005524">
    <property type="term" value="F:ATP binding"/>
    <property type="evidence" value="ECO:0007669"/>
    <property type="project" value="UniProtKB-UniRule"/>
</dbReference>
<dbReference type="InterPro" id="IPR014001">
    <property type="entry name" value="Helicase_ATP-bd"/>
</dbReference>
<dbReference type="InterPro" id="IPR001650">
    <property type="entry name" value="Helicase_C-like"/>
</dbReference>
<sequence>MSTAALVSVVTDTNASEQPEDGTAITAATFRAALEELEEPVATASAVARVLDCSQTDASDALDRLAEAGKLDRQDVGDDPVVWYPREFADFVDPEHVVVFPERRELVVERPEQFTRAQLTQFAHLVDSADEAYIYEIREEDVWWAPYDHIDGLVGTMRDVLGEPAPKLEEWVERQWTRARKFALTTHQDGYTVLEAESPELMGNVARQKLDADQLHGPISDTESWVVEGKEGSIKRTLYDAGYPVQDQRELEGGAELDIDLGVDLREYQEDWLDRFLDTGAGVLVGPPGSGKTIAAIGAMAEIGGETLILAPGRELAGQWHEQLLTHTSLDPEQIGEYHGGEKEIRPVTIATYRTAGMDRHRKLFDERRWGLIVYDEVHHVPAAIYRRSADLQAKHRLGLSATPIREDDKEGEIFTLIGPPIGTDWAKLFEAGFVAEPEVELRYVPWRSEEDRTEYASVEGYERRQVAGTNPAKLDAIRSLLAEHADAKTLVFVEWLDQGQEYSDALDIPFISGETRYPERERLFDEFRRGERSRLLVSRVGDEGIDLPNAEIAIVASGLGGSRRQGSQRAGRTMRPSGNSQMYVLATRGTREEEFARNQLRHLAGKGVRLHETDAS</sequence>
<reference evidence="12" key="1">
    <citation type="journal article" date="2014" name="Int. J. Syst. Evol. Microbiol.">
        <title>Complete genome sequence of Corynebacterium casei LMG S-19264T (=DSM 44701T), isolated from a smear-ripened cheese.</title>
        <authorList>
            <consortium name="US DOE Joint Genome Institute (JGI-PGF)"/>
            <person name="Walter F."/>
            <person name="Albersmeier A."/>
            <person name="Kalinowski J."/>
            <person name="Ruckert C."/>
        </authorList>
    </citation>
    <scope>NUCLEOTIDE SEQUENCE</scope>
    <source>
        <strain evidence="12">JCM 12289</strain>
    </source>
</reference>
<dbReference type="InterPro" id="IPR006935">
    <property type="entry name" value="Helicase/UvrB_N"/>
</dbReference>
<evidence type="ECO:0000313" key="13">
    <source>
        <dbReference type="Proteomes" id="UP001500962"/>
    </source>
</evidence>
<keyword evidence="6 9" id="KW-0413">Isomerase</keyword>
<evidence type="ECO:0000313" key="12">
    <source>
        <dbReference type="EMBL" id="GAA0469359.1"/>
    </source>
</evidence>
<comment type="similarity">
    <text evidence="1 9">Belongs to the helicase family. RAD25/XPB subfamily.</text>
</comment>
<evidence type="ECO:0000256" key="4">
    <source>
        <dbReference type="ARBA" id="ARBA00022806"/>
    </source>
</evidence>
<evidence type="ECO:0000256" key="6">
    <source>
        <dbReference type="ARBA" id="ARBA00023235"/>
    </source>
</evidence>
<evidence type="ECO:0000256" key="7">
    <source>
        <dbReference type="ARBA" id="ARBA00034617"/>
    </source>
</evidence>
<dbReference type="InterPro" id="IPR050615">
    <property type="entry name" value="ATP-dep_DNA_Helicase"/>
</dbReference>
<evidence type="ECO:0000256" key="2">
    <source>
        <dbReference type="ARBA" id="ARBA00022741"/>
    </source>
</evidence>
<evidence type="ECO:0000256" key="3">
    <source>
        <dbReference type="ARBA" id="ARBA00022801"/>
    </source>
</evidence>
<dbReference type="SUPFAM" id="SSF52540">
    <property type="entry name" value="P-loop containing nucleoside triphosphate hydrolases"/>
    <property type="match status" value="1"/>
</dbReference>
<keyword evidence="3 9" id="KW-0378">Hydrolase</keyword>
<dbReference type="Proteomes" id="UP001500962">
    <property type="component" value="Unassembled WGS sequence"/>
</dbReference>
<dbReference type="AlphaFoldDB" id="A0AAV3SJA2"/>
<dbReference type="GO" id="GO:0003677">
    <property type="term" value="F:DNA binding"/>
    <property type="evidence" value="ECO:0007669"/>
    <property type="project" value="InterPro"/>
</dbReference>
<dbReference type="Pfam" id="PF04851">
    <property type="entry name" value="ResIII"/>
    <property type="match status" value="1"/>
</dbReference>
<reference evidence="12" key="2">
    <citation type="submission" date="2023-12" db="EMBL/GenBank/DDBJ databases">
        <authorList>
            <person name="Sun Q."/>
            <person name="Inoue M."/>
        </authorList>
    </citation>
    <scope>NUCLEOTIDE SEQUENCE</scope>
    <source>
        <strain evidence="12">JCM 12289</strain>
    </source>
</reference>
<feature type="domain" description="Helicase ATP-binding" evidence="10">
    <location>
        <begin position="273"/>
        <end position="422"/>
    </location>
</feature>
<keyword evidence="5 9" id="KW-0067">ATP-binding</keyword>
<dbReference type="EMBL" id="BAAADN010000043">
    <property type="protein sequence ID" value="GAA0469359.1"/>
    <property type="molecule type" value="Genomic_DNA"/>
</dbReference>
<dbReference type="InterPro" id="IPR030882">
    <property type="entry name" value="Helicase_Rad25_arc"/>
</dbReference>
<keyword evidence="2 9" id="KW-0547">Nucleotide-binding</keyword>
<protein>
    <recommendedName>
        <fullName evidence="9">Putative DNA 3'-5' helicase Rad25</fullName>
        <ecNumber evidence="9">5.6.2.4</ecNumber>
    </recommendedName>
</protein>
<dbReference type="EC" id="5.6.2.4" evidence="9"/>
<dbReference type="GO" id="GO:0043138">
    <property type="term" value="F:3'-5' DNA helicase activity"/>
    <property type="evidence" value="ECO:0007669"/>
    <property type="project" value="UniProtKB-EC"/>
</dbReference>
<evidence type="ECO:0000256" key="8">
    <source>
        <dbReference type="ARBA" id="ARBA00048988"/>
    </source>
</evidence>
<evidence type="ECO:0000256" key="1">
    <source>
        <dbReference type="ARBA" id="ARBA00006637"/>
    </source>
</evidence>
<gene>
    <name evidence="9" type="primary">rad25</name>
    <name evidence="12" type="ORF">GCM10008985_28030</name>
</gene>
<feature type="domain" description="Helicase C-terminal" evidence="11">
    <location>
        <begin position="474"/>
        <end position="617"/>
    </location>
</feature>
<comment type="catalytic activity">
    <reaction evidence="8 9">
        <text>ATP + H2O = ADP + phosphate + H(+)</text>
        <dbReference type="Rhea" id="RHEA:13065"/>
        <dbReference type="ChEBI" id="CHEBI:15377"/>
        <dbReference type="ChEBI" id="CHEBI:15378"/>
        <dbReference type="ChEBI" id="CHEBI:30616"/>
        <dbReference type="ChEBI" id="CHEBI:43474"/>
        <dbReference type="ChEBI" id="CHEBI:456216"/>
        <dbReference type="EC" id="5.6.2.4"/>
    </reaction>
</comment>
<dbReference type="SMART" id="SM00487">
    <property type="entry name" value="DEXDc"/>
    <property type="match status" value="1"/>
</dbReference>
<organism evidence="12 13">
    <name type="scientific">Halococcus dombrowskii</name>
    <dbReference type="NCBI Taxonomy" id="179637"/>
    <lineage>
        <taxon>Archaea</taxon>
        <taxon>Methanobacteriati</taxon>
        <taxon>Methanobacteriota</taxon>
        <taxon>Stenosarchaea group</taxon>
        <taxon>Halobacteria</taxon>
        <taxon>Halobacteriales</taxon>
        <taxon>Halococcaceae</taxon>
        <taxon>Halococcus</taxon>
    </lineage>
</organism>
<dbReference type="PANTHER" id="PTHR11274:SF0">
    <property type="entry name" value="GENERAL TRANSCRIPTION AND DNA REPAIR FACTOR IIH HELICASE SUBUNIT XPB"/>
    <property type="match status" value="1"/>
</dbReference>
<proteinExistence type="inferred from homology"/>
<dbReference type="HAMAP" id="MF_01489">
    <property type="entry name" value="Helicase_Rad25_arch"/>
    <property type="match status" value="1"/>
</dbReference>
<dbReference type="PROSITE" id="PS51192">
    <property type="entry name" value="HELICASE_ATP_BIND_1"/>
    <property type="match status" value="1"/>
</dbReference>
<name>A0AAV3SJA2_HALDO</name>
<dbReference type="SMART" id="SM00490">
    <property type="entry name" value="HELICc"/>
    <property type="match status" value="1"/>
</dbReference>
<dbReference type="InterPro" id="IPR032438">
    <property type="entry name" value="ERCC3_RAD25_C"/>
</dbReference>
<evidence type="ECO:0000256" key="5">
    <source>
        <dbReference type="ARBA" id="ARBA00022840"/>
    </source>
</evidence>
<dbReference type="PROSITE" id="PS51194">
    <property type="entry name" value="HELICASE_CTER"/>
    <property type="match status" value="1"/>
</dbReference>
<dbReference type="Pfam" id="PF16203">
    <property type="entry name" value="ERCC3_RAD25_C"/>
    <property type="match status" value="1"/>
</dbReference>
<accession>A0AAV3SJA2</accession>
<dbReference type="Gene3D" id="3.40.50.300">
    <property type="entry name" value="P-loop containing nucleotide triphosphate hydrolases"/>
    <property type="match status" value="2"/>
</dbReference>
<comment type="caution">
    <text evidence="12">The sequence shown here is derived from an EMBL/GenBank/DDBJ whole genome shotgun (WGS) entry which is preliminary data.</text>
</comment>
<evidence type="ECO:0000259" key="11">
    <source>
        <dbReference type="PROSITE" id="PS51194"/>
    </source>
</evidence>
<comment type="catalytic activity">
    <reaction evidence="7 9">
        <text>Couples ATP hydrolysis with the unwinding of duplex DNA by translocating in the 3'-5' direction.</text>
        <dbReference type="EC" id="5.6.2.4"/>
    </reaction>
</comment>
<evidence type="ECO:0000259" key="10">
    <source>
        <dbReference type="PROSITE" id="PS51192"/>
    </source>
</evidence>
<evidence type="ECO:0000256" key="9">
    <source>
        <dbReference type="HAMAP-Rule" id="MF_01489"/>
    </source>
</evidence>
<dbReference type="GO" id="GO:0016818">
    <property type="term" value="F:hydrolase activity, acting on acid anhydrides, in phosphorus-containing anhydrides"/>
    <property type="evidence" value="ECO:0007669"/>
    <property type="project" value="UniProtKB-UniRule"/>
</dbReference>
<dbReference type="PANTHER" id="PTHR11274">
    <property type="entry name" value="RAD25/XP-B DNA REPAIR HELICASE"/>
    <property type="match status" value="1"/>
</dbReference>
<dbReference type="InterPro" id="IPR027417">
    <property type="entry name" value="P-loop_NTPase"/>
</dbReference>
<keyword evidence="4 9" id="KW-0347">Helicase</keyword>